<dbReference type="CDD" id="cd02440">
    <property type="entry name" value="AdoMet_MTases"/>
    <property type="match status" value="1"/>
</dbReference>
<evidence type="ECO:0000259" key="1">
    <source>
        <dbReference type="Pfam" id="PF08241"/>
    </source>
</evidence>
<feature type="domain" description="Methyltransferase type 11" evidence="1">
    <location>
        <begin position="41"/>
        <end position="143"/>
    </location>
</feature>
<dbReference type="InterPro" id="IPR029063">
    <property type="entry name" value="SAM-dependent_MTases_sf"/>
</dbReference>
<dbReference type="GO" id="GO:0010420">
    <property type="term" value="F:polyprenyldihydroxybenzoate methyltransferase activity"/>
    <property type="evidence" value="ECO:0007669"/>
    <property type="project" value="TreeGrafter"/>
</dbReference>
<name>A0A0K8RF03_IXORI</name>
<keyword evidence="2" id="KW-0808">Transferase</keyword>
<dbReference type="AlphaFoldDB" id="A0A0K8RF03"/>
<evidence type="ECO:0000313" key="2">
    <source>
        <dbReference type="EMBL" id="JAA69705.1"/>
    </source>
</evidence>
<dbReference type="InterPro" id="IPR013216">
    <property type="entry name" value="Methyltransf_11"/>
</dbReference>
<reference evidence="2" key="1">
    <citation type="submission" date="2012-12" db="EMBL/GenBank/DDBJ databases">
        <title>Identification and characterization of a phenylalanine ammonia-lyase gene family in Isatis indigotica Fort.</title>
        <authorList>
            <person name="Liu Q."/>
            <person name="Chen J."/>
            <person name="Zhou X."/>
            <person name="Di P."/>
            <person name="Xiao Y."/>
            <person name="Xuan H."/>
            <person name="Zhang L."/>
            <person name="Chen W."/>
        </authorList>
    </citation>
    <scope>NUCLEOTIDE SEQUENCE</scope>
    <source>
        <tissue evidence="2">Salivary gland</tissue>
    </source>
</reference>
<dbReference type="SUPFAM" id="SSF53335">
    <property type="entry name" value="S-adenosyl-L-methionine-dependent methyltransferases"/>
    <property type="match status" value="1"/>
</dbReference>
<dbReference type="PANTHER" id="PTHR43464:SF23">
    <property type="entry name" value="JUVENILE HORMONE ACID O-METHYLTRANSFERASE"/>
    <property type="match status" value="1"/>
</dbReference>
<accession>A0A0K8RF03</accession>
<organism evidence="2">
    <name type="scientific">Ixodes ricinus</name>
    <name type="common">Common tick</name>
    <name type="synonym">Acarus ricinus</name>
    <dbReference type="NCBI Taxonomy" id="34613"/>
    <lineage>
        <taxon>Eukaryota</taxon>
        <taxon>Metazoa</taxon>
        <taxon>Ecdysozoa</taxon>
        <taxon>Arthropoda</taxon>
        <taxon>Chelicerata</taxon>
        <taxon>Arachnida</taxon>
        <taxon>Acari</taxon>
        <taxon>Parasitiformes</taxon>
        <taxon>Ixodida</taxon>
        <taxon>Ixodoidea</taxon>
        <taxon>Ixodidae</taxon>
        <taxon>Ixodinae</taxon>
        <taxon>Ixodes</taxon>
    </lineage>
</organism>
<protein>
    <submittedName>
        <fullName evidence="2">Putative juvenile hormone acid methyltransferase</fullName>
    </submittedName>
</protein>
<sequence>MTAQFSPERYARLNDTSKPMNREALRMTTFRKPSSECRQMLDIGCGTGEFTRNVLLPWSKPCRKMVAVDALPGMIEYAKANYPHPDISYAVLDAASRDISNFLKKHGKFDRVYCFYCLHWIKDQEVALANVGKLLKDDGECLFLFVSQFVFYDLWQEMASMERWRDIIGDPLEIFPKSWNRELRPSLKDVETSVKEMVADAGMDTISCTVYPTSPCVFNNEQGVLDLLLPSVTTKDTASEEEKQNMLKEMSTRLINACTKTPDSCFFPIDIFILHAHNKTKV</sequence>
<dbReference type="EMBL" id="GADI01004103">
    <property type="protein sequence ID" value="JAA69705.1"/>
    <property type="molecule type" value="mRNA"/>
</dbReference>
<dbReference type="GO" id="GO:0032259">
    <property type="term" value="P:methylation"/>
    <property type="evidence" value="ECO:0007669"/>
    <property type="project" value="UniProtKB-KW"/>
</dbReference>
<dbReference type="PANTHER" id="PTHR43464">
    <property type="entry name" value="METHYLTRANSFERASE"/>
    <property type="match status" value="1"/>
</dbReference>
<keyword evidence="2" id="KW-0489">Methyltransferase</keyword>
<dbReference type="Pfam" id="PF08241">
    <property type="entry name" value="Methyltransf_11"/>
    <property type="match status" value="1"/>
</dbReference>
<dbReference type="Gene3D" id="3.40.50.150">
    <property type="entry name" value="Vaccinia Virus protein VP39"/>
    <property type="match status" value="1"/>
</dbReference>
<proteinExistence type="evidence at transcript level"/>